<feature type="region of interest" description="Disordered" evidence="1">
    <location>
        <begin position="40"/>
        <end position="93"/>
    </location>
</feature>
<protein>
    <submittedName>
        <fullName evidence="2">Uncharacterized protein</fullName>
    </submittedName>
</protein>
<name>W2QQ39_PHYN3</name>
<feature type="compositionally biased region" description="Basic and acidic residues" evidence="1">
    <location>
        <begin position="1"/>
        <end position="12"/>
    </location>
</feature>
<dbReference type="VEuPathDB" id="FungiDB:PPTG_07972"/>
<dbReference type="RefSeq" id="XP_008900593.1">
    <property type="nucleotide sequence ID" value="XM_008902345.1"/>
</dbReference>
<gene>
    <name evidence="2" type="ORF">PPTG_07972</name>
</gene>
<evidence type="ECO:0000256" key="1">
    <source>
        <dbReference type="SAM" id="MobiDB-lite"/>
    </source>
</evidence>
<feature type="compositionally biased region" description="Basic and acidic residues" evidence="1">
    <location>
        <begin position="83"/>
        <end position="93"/>
    </location>
</feature>
<dbReference type="Proteomes" id="UP000018817">
    <property type="component" value="Unassembled WGS sequence"/>
</dbReference>
<reference evidence="2 3" key="2">
    <citation type="submission" date="2013-11" db="EMBL/GenBank/DDBJ databases">
        <title>The Genome Sequence of Phytophthora parasitica INRA-310.</title>
        <authorList>
            <consortium name="The Broad Institute Genomics Platform"/>
            <person name="Russ C."/>
            <person name="Tyler B."/>
            <person name="Panabieres F."/>
            <person name="Shan W."/>
            <person name="Tripathy S."/>
            <person name="Grunwald N."/>
            <person name="Machado M."/>
            <person name="Johnson C.S."/>
            <person name="Arredondo F."/>
            <person name="Hong C."/>
            <person name="Coffey M."/>
            <person name="Young S.K."/>
            <person name="Zeng Q."/>
            <person name="Gargeya S."/>
            <person name="Fitzgerald M."/>
            <person name="Abouelleil A."/>
            <person name="Alvarado L."/>
            <person name="Chapman S.B."/>
            <person name="Gainer-Dewar J."/>
            <person name="Goldberg J."/>
            <person name="Griggs A."/>
            <person name="Gujja S."/>
            <person name="Hansen M."/>
            <person name="Howarth C."/>
            <person name="Imamovic A."/>
            <person name="Ireland A."/>
            <person name="Larimer J."/>
            <person name="McCowan C."/>
            <person name="Murphy C."/>
            <person name="Pearson M."/>
            <person name="Poon T.W."/>
            <person name="Priest M."/>
            <person name="Roberts A."/>
            <person name="Saif S."/>
            <person name="Shea T."/>
            <person name="Sykes S."/>
            <person name="Wortman J."/>
            <person name="Nusbaum C."/>
            <person name="Birren B."/>
        </authorList>
    </citation>
    <scope>NUCLEOTIDE SEQUENCE [LARGE SCALE GENOMIC DNA]</scope>
    <source>
        <strain evidence="2 3">INRA-310</strain>
    </source>
</reference>
<feature type="compositionally biased region" description="Polar residues" evidence="1">
    <location>
        <begin position="60"/>
        <end position="80"/>
    </location>
</feature>
<dbReference type="GeneID" id="20177804"/>
<feature type="region of interest" description="Disordered" evidence="1">
    <location>
        <begin position="1"/>
        <end position="21"/>
    </location>
</feature>
<dbReference type="EMBL" id="KI669573">
    <property type="protein sequence ID" value="ETN14355.1"/>
    <property type="molecule type" value="Genomic_DNA"/>
</dbReference>
<sequence length="186" mass="20405">MAGARGERREQRIISGGTPGQDYFMGKDQVLKHYASEHSLNVAPSDDGPATDAEVADSILGQSSVPPSADSTSLTPSTGSGAAERRVSSDDERMHHLVQQPQPKVMMPMKPSPAYLTMEWTRTTDRRRAASCPVIKRTTSTKWKTVMTRKSLVTLTSVKSQLKTILWMMTRSTLPKETLMKGNGKA</sequence>
<organism evidence="2 3">
    <name type="scientific">Phytophthora nicotianae (strain INRA-310)</name>
    <name type="common">Phytophthora parasitica</name>
    <dbReference type="NCBI Taxonomy" id="761204"/>
    <lineage>
        <taxon>Eukaryota</taxon>
        <taxon>Sar</taxon>
        <taxon>Stramenopiles</taxon>
        <taxon>Oomycota</taxon>
        <taxon>Peronosporomycetes</taxon>
        <taxon>Peronosporales</taxon>
        <taxon>Peronosporaceae</taxon>
        <taxon>Phytophthora</taxon>
    </lineage>
</organism>
<accession>W2QQ39</accession>
<dbReference type="AlphaFoldDB" id="W2QQ39"/>
<reference evidence="3" key="1">
    <citation type="submission" date="2011-12" db="EMBL/GenBank/DDBJ databases">
        <authorList>
            <consortium name="The Broad Institute Genome Sequencing Platform"/>
            <person name="Russ C."/>
            <person name="Tyler B."/>
            <person name="Panabieres F."/>
            <person name="Shan W."/>
            <person name="Tripathy S."/>
            <person name="Grunwald N."/>
            <person name="Machado M."/>
            <person name="Young S.K."/>
            <person name="Zeng Q."/>
            <person name="Gargeya S."/>
            <person name="Fitzgerald M."/>
            <person name="Haas B."/>
            <person name="Abouelleil A."/>
            <person name="Alvarado L."/>
            <person name="Arachchi H.M."/>
            <person name="Berlin A."/>
            <person name="Chapman S.B."/>
            <person name="Gearin G."/>
            <person name="Goldberg J."/>
            <person name="Griggs A."/>
            <person name="Gujja S."/>
            <person name="Hansen M."/>
            <person name="Heiman D."/>
            <person name="Howarth C."/>
            <person name="Larimer J."/>
            <person name="Lui A."/>
            <person name="MacDonald P.J.P."/>
            <person name="McCowen C."/>
            <person name="Montmayeur A."/>
            <person name="Murphy C."/>
            <person name="Neiman D."/>
            <person name="Pearson M."/>
            <person name="Priest M."/>
            <person name="Roberts A."/>
            <person name="Saif S."/>
            <person name="Shea T."/>
            <person name="Sisk P."/>
            <person name="Stolte C."/>
            <person name="Sykes S."/>
            <person name="Wortman J."/>
            <person name="Nusbaum C."/>
            <person name="Birren B."/>
        </authorList>
    </citation>
    <scope>NUCLEOTIDE SEQUENCE [LARGE SCALE GENOMIC DNA]</scope>
    <source>
        <strain evidence="3">INRA-310</strain>
    </source>
</reference>
<evidence type="ECO:0000313" key="3">
    <source>
        <dbReference type="Proteomes" id="UP000018817"/>
    </source>
</evidence>
<evidence type="ECO:0000313" key="2">
    <source>
        <dbReference type="EMBL" id="ETN14355.1"/>
    </source>
</evidence>
<proteinExistence type="predicted"/>